<protein>
    <submittedName>
        <fullName evidence="1">Uncharacterized protein</fullName>
    </submittedName>
</protein>
<gene>
    <name evidence="1" type="ORF">D0Y83_00135</name>
</gene>
<evidence type="ECO:0000313" key="2">
    <source>
        <dbReference type="Proteomes" id="UP000325385"/>
    </source>
</evidence>
<accession>A0A5P6NF18</accession>
<reference evidence="2" key="1">
    <citation type="submission" date="2018-09" db="EMBL/GenBank/DDBJ databases">
        <title>Nocardia yunnanensis sp. nov., an actinomycete isolated from a soil sample.</title>
        <authorList>
            <person name="Zhang J."/>
        </authorList>
    </citation>
    <scope>NUCLEOTIDE SEQUENCE [LARGE SCALE GENOMIC DNA]</scope>
    <source>
        <strain evidence="2">21-3</strain>
    </source>
</reference>
<name>A0A5P6NF18_9SPHN</name>
<dbReference type="EMBL" id="CP032228">
    <property type="protein sequence ID" value="QFI64546.1"/>
    <property type="molecule type" value="Genomic_DNA"/>
</dbReference>
<proteinExistence type="predicted"/>
<sequence>MMHHKDAILDSLAERGNVAQFVAFRPSNGNPRQSNSRIAGHEPNQLFLDPFEAIETLLAASADQSVNVRSYLPSDPRSREFVYGLVSAREAFDTVRRLTGEGLHTIVNETVDVSDGGVSGVLQGQTLEFSPDDTPRCVEKPGTASMPFEKGMALFELVYGFRPDLDAAAGERTEFSIHPRPMGWKQTHTLLWEHEEGVPEVSHTSIGWPNNFSRMIGDKAFGLVIAHLAGARVPHTLAIPRRVRPFAFGRSTGDLEVWTRTCPTEQQPGLYTTVKGWVDPFTLMQKEDPKGDRIASVLSQQAVAAGYSGAAIATADGELVIEGVKGEGDDFMTGKVQPTDLPPSVRADIENLNRRLTLALGPVRFEWVHDGRTAWCVQLHQGRSVSTSRVIVSGTTEEWLDFDVSRGLPALRKLLSEIPPGTGILVQGEVGLTSHIADVLRKEGRPARLASVEA</sequence>
<organism evidence="1 2">
    <name type="scientific">Qipengyuania flava</name>
    <dbReference type="NCBI Taxonomy" id="192812"/>
    <lineage>
        <taxon>Bacteria</taxon>
        <taxon>Pseudomonadati</taxon>
        <taxon>Pseudomonadota</taxon>
        <taxon>Alphaproteobacteria</taxon>
        <taxon>Sphingomonadales</taxon>
        <taxon>Erythrobacteraceae</taxon>
        <taxon>Qipengyuania</taxon>
    </lineage>
</organism>
<evidence type="ECO:0000313" key="1">
    <source>
        <dbReference type="EMBL" id="QFI64546.1"/>
    </source>
</evidence>
<dbReference type="AlphaFoldDB" id="A0A5P6NF18"/>
<dbReference type="Proteomes" id="UP000325385">
    <property type="component" value="Chromosome"/>
</dbReference>